<protein>
    <submittedName>
        <fullName evidence="1">Uncharacterized protein</fullName>
    </submittedName>
</protein>
<dbReference type="Proteomes" id="UP001283361">
    <property type="component" value="Unassembled WGS sequence"/>
</dbReference>
<name>A0AAE1DR01_9GAST</name>
<evidence type="ECO:0000313" key="2">
    <source>
        <dbReference type="Proteomes" id="UP001283361"/>
    </source>
</evidence>
<organism evidence="1 2">
    <name type="scientific">Elysia crispata</name>
    <name type="common">lettuce slug</name>
    <dbReference type="NCBI Taxonomy" id="231223"/>
    <lineage>
        <taxon>Eukaryota</taxon>
        <taxon>Metazoa</taxon>
        <taxon>Spiralia</taxon>
        <taxon>Lophotrochozoa</taxon>
        <taxon>Mollusca</taxon>
        <taxon>Gastropoda</taxon>
        <taxon>Heterobranchia</taxon>
        <taxon>Euthyneura</taxon>
        <taxon>Panpulmonata</taxon>
        <taxon>Sacoglossa</taxon>
        <taxon>Placobranchoidea</taxon>
        <taxon>Plakobranchidae</taxon>
        <taxon>Elysia</taxon>
    </lineage>
</organism>
<dbReference type="EMBL" id="JAWDGP010002819">
    <property type="protein sequence ID" value="KAK3779639.1"/>
    <property type="molecule type" value="Genomic_DNA"/>
</dbReference>
<evidence type="ECO:0000313" key="1">
    <source>
        <dbReference type="EMBL" id="KAK3779639.1"/>
    </source>
</evidence>
<accession>A0AAE1DR01</accession>
<comment type="caution">
    <text evidence="1">The sequence shown here is derived from an EMBL/GenBank/DDBJ whole genome shotgun (WGS) entry which is preliminary data.</text>
</comment>
<reference evidence="1" key="1">
    <citation type="journal article" date="2023" name="G3 (Bethesda)">
        <title>A reference genome for the long-term kleptoplast-retaining sea slug Elysia crispata morphotype clarki.</title>
        <authorList>
            <person name="Eastman K.E."/>
            <person name="Pendleton A.L."/>
            <person name="Shaikh M.A."/>
            <person name="Suttiyut T."/>
            <person name="Ogas R."/>
            <person name="Tomko P."/>
            <person name="Gavelis G."/>
            <person name="Widhalm J.R."/>
            <person name="Wisecaver J.H."/>
        </authorList>
    </citation>
    <scope>NUCLEOTIDE SEQUENCE</scope>
    <source>
        <strain evidence="1">ECLA1</strain>
    </source>
</reference>
<gene>
    <name evidence="1" type="ORF">RRG08_040362</name>
</gene>
<dbReference type="AlphaFoldDB" id="A0AAE1DR01"/>
<sequence>MEHNGNIKQARDKMHEKFAFDQDSLSQTRSFKAELTDVKILIGVTVVRQYHQCFKKRRSRRDQEFVGMIGSVASEELGKQRDMQIQDNETKSSGFCFNFVERQHKLGRDIKL</sequence>
<proteinExistence type="predicted"/>
<keyword evidence="2" id="KW-1185">Reference proteome</keyword>